<sequence length="114" mass="12737">MLRACLADDRQHYQDVLFLERCSMFGVRTAPSSTLLATPTLNNTSHILFLFGTGNPASSCTPTSTPRKWRYTDHARDEHQHHSPNQGRGEKLLLCLYSPSILHSPSTSSRSPVN</sequence>
<dbReference type="VEuPathDB" id="FungiDB:JI435_162170"/>
<reference evidence="2" key="1">
    <citation type="journal article" date="2021" name="BMC Genomics">
        <title>Chromosome-level genome assembly and manually-curated proteome of model necrotroph Parastagonospora nodorum Sn15 reveals a genome-wide trove of candidate effector homologs, and redundancy of virulence-related functions within an accessory chromosome.</title>
        <authorList>
            <person name="Bertazzoni S."/>
            <person name="Jones D.A.B."/>
            <person name="Phan H.T."/>
            <person name="Tan K.-C."/>
            <person name="Hane J.K."/>
        </authorList>
    </citation>
    <scope>NUCLEOTIDE SEQUENCE [LARGE SCALE GENOMIC DNA]</scope>
    <source>
        <strain evidence="2">SN15 / ATCC MYA-4574 / FGSC 10173)</strain>
    </source>
</reference>
<name>A0A7U2IDC0_PHANO</name>
<dbReference type="Proteomes" id="UP000663193">
    <property type="component" value="Chromosome 23"/>
</dbReference>
<dbReference type="EMBL" id="CP069045">
    <property type="protein sequence ID" value="QRD07731.1"/>
    <property type="molecule type" value="Genomic_DNA"/>
</dbReference>
<organism evidence="1 2">
    <name type="scientific">Phaeosphaeria nodorum (strain SN15 / ATCC MYA-4574 / FGSC 10173)</name>
    <name type="common">Glume blotch fungus</name>
    <name type="synonym">Parastagonospora nodorum</name>
    <dbReference type="NCBI Taxonomy" id="321614"/>
    <lineage>
        <taxon>Eukaryota</taxon>
        <taxon>Fungi</taxon>
        <taxon>Dikarya</taxon>
        <taxon>Ascomycota</taxon>
        <taxon>Pezizomycotina</taxon>
        <taxon>Dothideomycetes</taxon>
        <taxon>Pleosporomycetidae</taxon>
        <taxon>Pleosporales</taxon>
        <taxon>Pleosporineae</taxon>
        <taxon>Phaeosphaeriaceae</taxon>
        <taxon>Parastagonospora</taxon>
    </lineage>
</organism>
<dbReference type="RefSeq" id="XP_001806341.1">
    <property type="nucleotide sequence ID" value="XM_001806289.1"/>
</dbReference>
<keyword evidence="2" id="KW-1185">Reference proteome</keyword>
<protein>
    <submittedName>
        <fullName evidence="1">Uncharacterized protein</fullName>
    </submittedName>
</protein>
<proteinExistence type="predicted"/>
<evidence type="ECO:0000313" key="1">
    <source>
        <dbReference type="EMBL" id="QRD07731.1"/>
    </source>
</evidence>
<dbReference type="KEGG" id="pno:SNOG_16217"/>
<accession>A0A7U2IDC0</accession>
<dbReference type="AlphaFoldDB" id="A0A7U2IDC0"/>
<gene>
    <name evidence="1" type="ORF">JI435_162170</name>
</gene>
<evidence type="ECO:0000313" key="2">
    <source>
        <dbReference type="Proteomes" id="UP000663193"/>
    </source>
</evidence>